<protein>
    <submittedName>
        <fullName evidence="3">Uncharacterized protein</fullName>
    </submittedName>
</protein>
<gene>
    <name evidence="3" type="ORF">IAB69_03220</name>
</gene>
<keyword evidence="1" id="KW-0175">Coiled coil</keyword>
<organism evidence="3 4">
    <name type="scientific">Candidatus Coproplasma excrementigallinarum</name>
    <dbReference type="NCBI Taxonomy" id="2840747"/>
    <lineage>
        <taxon>Bacteria</taxon>
        <taxon>Bacillati</taxon>
        <taxon>Bacillota</taxon>
        <taxon>Clostridia</taxon>
        <taxon>Eubacteriales</taxon>
        <taxon>Candidatus Coproplasma</taxon>
    </lineage>
</organism>
<sequence>MDETLSEIKEQLKATAQEIERERGDMKLVHGFRKFLFWATPVLLLAQTFAILFLIFG</sequence>
<name>A0A9D1SIX0_9FIRM</name>
<keyword evidence="2" id="KW-1133">Transmembrane helix</keyword>
<dbReference type="EMBL" id="DVNE01000030">
    <property type="protein sequence ID" value="HIU61640.1"/>
    <property type="molecule type" value="Genomic_DNA"/>
</dbReference>
<reference evidence="3" key="1">
    <citation type="submission" date="2020-10" db="EMBL/GenBank/DDBJ databases">
        <authorList>
            <person name="Gilroy R."/>
        </authorList>
    </citation>
    <scope>NUCLEOTIDE SEQUENCE</scope>
    <source>
        <strain evidence="3">CHK195-12923</strain>
    </source>
</reference>
<evidence type="ECO:0000256" key="2">
    <source>
        <dbReference type="SAM" id="Phobius"/>
    </source>
</evidence>
<keyword evidence="2" id="KW-0812">Transmembrane</keyword>
<feature type="coiled-coil region" evidence="1">
    <location>
        <begin position="2"/>
        <end position="29"/>
    </location>
</feature>
<proteinExistence type="predicted"/>
<evidence type="ECO:0000313" key="3">
    <source>
        <dbReference type="EMBL" id="HIU61640.1"/>
    </source>
</evidence>
<evidence type="ECO:0000313" key="4">
    <source>
        <dbReference type="Proteomes" id="UP000824110"/>
    </source>
</evidence>
<comment type="caution">
    <text evidence="3">The sequence shown here is derived from an EMBL/GenBank/DDBJ whole genome shotgun (WGS) entry which is preliminary data.</text>
</comment>
<accession>A0A9D1SIX0</accession>
<evidence type="ECO:0000256" key="1">
    <source>
        <dbReference type="SAM" id="Coils"/>
    </source>
</evidence>
<reference evidence="3" key="2">
    <citation type="journal article" date="2021" name="PeerJ">
        <title>Extensive microbial diversity within the chicken gut microbiome revealed by metagenomics and culture.</title>
        <authorList>
            <person name="Gilroy R."/>
            <person name="Ravi A."/>
            <person name="Getino M."/>
            <person name="Pursley I."/>
            <person name="Horton D.L."/>
            <person name="Alikhan N.F."/>
            <person name="Baker D."/>
            <person name="Gharbi K."/>
            <person name="Hall N."/>
            <person name="Watson M."/>
            <person name="Adriaenssens E.M."/>
            <person name="Foster-Nyarko E."/>
            <person name="Jarju S."/>
            <person name="Secka A."/>
            <person name="Antonio M."/>
            <person name="Oren A."/>
            <person name="Chaudhuri R.R."/>
            <person name="La Ragione R."/>
            <person name="Hildebrand F."/>
            <person name="Pallen M.J."/>
        </authorList>
    </citation>
    <scope>NUCLEOTIDE SEQUENCE</scope>
    <source>
        <strain evidence="3">CHK195-12923</strain>
    </source>
</reference>
<keyword evidence="2" id="KW-0472">Membrane</keyword>
<dbReference type="Proteomes" id="UP000824110">
    <property type="component" value="Unassembled WGS sequence"/>
</dbReference>
<dbReference type="AlphaFoldDB" id="A0A9D1SIX0"/>
<feature type="transmembrane region" description="Helical" evidence="2">
    <location>
        <begin position="35"/>
        <end position="56"/>
    </location>
</feature>